<dbReference type="InterPro" id="IPR012827">
    <property type="entry name" value="Hemerythrin_metal-bd"/>
</dbReference>
<dbReference type="SUPFAM" id="SSF47188">
    <property type="entry name" value="Hemerythrin-like"/>
    <property type="match status" value="1"/>
</dbReference>
<evidence type="ECO:0000259" key="5">
    <source>
        <dbReference type="Pfam" id="PF01814"/>
    </source>
</evidence>
<dbReference type="CDD" id="cd12107">
    <property type="entry name" value="Hemerythrin"/>
    <property type="match status" value="1"/>
</dbReference>
<keyword evidence="2" id="KW-0561">Oxygen transport</keyword>
<evidence type="ECO:0000256" key="1">
    <source>
        <dbReference type="ARBA" id="ARBA00010587"/>
    </source>
</evidence>
<comment type="caution">
    <text evidence="6">The sequence shown here is derived from an EMBL/GenBank/DDBJ whole genome shotgun (WGS) entry which is preliminary data.</text>
</comment>
<dbReference type="RefSeq" id="WP_186924618.1">
    <property type="nucleotide sequence ID" value="NZ_JACOFW010000038.1"/>
</dbReference>
<dbReference type="NCBIfam" id="TIGR02481">
    <property type="entry name" value="hemeryth_dom"/>
    <property type="match status" value="1"/>
</dbReference>
<evidence type="ECO:0000313" key="7">
    <source>
        <dbReference type="Proteomes" id="UP000648257"/>
    </source>
</evidence>
<evidence type="ECO:0000256" key="3">
    <source>
        <dbReference type="ARBA" id="ARBA00022723"/>
    </source>
</evidence>
<dbReference type="InterPro" id="IPR035938">
    <property type="entry name" value="Hemerythrin-like_sf"/>
</dbReference>
<gene>
    <name evidence="6" type="ORF">H8K52_19655</name>
</gene>
<accession>A0ABR6XA11</accession>
<dbReference type="PANTHER" id="PTHR37164:SF1">
    <property type="entry name" value="BACTERIOHEMERYTHRIN"/>
    <property type="match status" value="1"/>
</dbReference>
<evidence type="ECO:0000313" key="6">
    <source>
        <dbReference type="EMBL" id="MBC3809562.1"/>
    </source>
</evidence>
<dbReference type="Gene3D" id="1.20.120.50">
    <property type="entry name" value="Hemerythrin-like"/>
    <property type="match status" value="1"/>
</dbReference>
<name>A0ABR6XA11_9BURK</name>
<keyword evidence="2" id="KW-0813">Transport</keyword>
<feature type="domain" description="Hemerythrin-like" evidence="5">
    <location>
        <begin position="17"/>
        <end position="126"/>
    </location>
</feature>
<dbReference type="InterPro" id="IPR016131">
    <property type="entry name" value="Haemerythrin_Fe_BS"/>
</dbReference>
<dbReference type="PANTHER" id="PTHR37164">
    <property type="entry name" value="BACTERIOHEMERYTHRIN"/>
    <property type="match status" value="1"/>
</dbReference>
<dbReference type="InterPro" id="IPR050669">
    <property type="entry name" value="Hemerythrin"/>
</dbReference>
<reference evidence="6 7" key="1">
    <citation type="submission" date="2020-08" db="EMBL/GenBank/DDBJ databases">
        <title>Novel species isolated from subtropical streams in China.</title>
        <authorList>
            <person name="Lu H."/>
        </authorList>
    </citation>
    <scope>NUCLEOTIDE SEQUENCE [LARGE SCALE GENOMIC DNA]</scope>
    <source>
        <strain evidence="6 7">KACC 16656</strain>
    </source>
</reference>
<comment type="similarity">
    <text evidence="1">Belongs to the hemerythrin family.</text>
</comment>
<keyword evidence="7" id="KW-1185">Reference proteome</keyword>
<keyword evidence="3" id="KW-0479">Metal-binding</keyword>
<proteinExistence type="inferred from homology"/>
<dbReference type="EMBL" id="JACOFW010000038">
    <property type="protein sequence ID" value="MBC3809562.1"/>
    <property type="molecule type" value="Genomic_DNA"/>
</dbReference>
<dbReference type="InterPro" id="IPR012312">
    <property type="entry name" value="Hemerythrin-like"/>
</dbReference>
<organism evidence="6 7">
    <name type="scientific">Undibacterium seohonense</name>
    <dbReference type="NCBI Taxonomy" id="1344950"/>
    <lineage>
        <taxon>Bacteria</taxon>
        <taxon>Pseudomonadati</taxon>
        <taxon>Pseudomonadota</taxon>
        <taxon>Betaproteobacteria</taxon>
        <taxon>Burkholderiales</taxon>
        <taxon>Oxalobacteraceae</taxon>
        <taxon>Undibacterium</taxon>
    </lineage>
</organism>
<dbReference type="Proteomes" id="UP000648257">
    <property type="component" value="Unassembled WGS sequence"/>
</dbReference>
<keyword evidence="4" id="KW-0408">Iron</keyword>
<dbReference type="PROSITE" id="PS00550">
    <property type="entry name" value="HEMERYTHRINS"/>
    <property type="match status" value="1"/>
</dbReference>
<sequence>MSIQNWAWSDRLSLKHEMMDETHQEFVALCSALSLSEEHSPFLDRLDALIEHSIAHFEQENTWMDDFAFPPAGCHKGEHDAVLQVMQEVRRRYAGGERDLGQSLAEELPLWFEHHVDTMDNMLAQFLISNQLALAEHEKASPQLA</sequence>
<evidence type="ECO:0000256" key="2">
    <source>
        <dbReference type="ARBA" id="ARBA00022621"/>
    </source>
</evidence>
<protein>
    <submittedName>
        <fullName evidence="6">Hemerythrin domain-containing protein</fullName>
    </submittedName>
</protein>
<evidence type="ECO:0000256" key="4">
    <source>
        <dbReference type="ARBA" id="ARBA00023004"/>
    </source>
</evidence>
<dbReference type="Pfam" id="PF01814">
    <property type="entry name" value="Hemerythrin"/>
    <property type="match status" value="1"/>
</dbReference>